<protein>
    <submittedName>
        <fullName evidence="1">Uncharacterized protein</fullName>
    </submittedName>
</protein>
<organism evidence="1 2">
    <name type="scientific">Araneus ventricosus</name>
    <name type="common">Orbweaver spider</name>
    <name type="synonym">Epeira ventricosa</name>
    <dbReference type="NCBI Taxonomy" id="182803"/>
    <lineage>
        <taxon>Eukaryota</taxon>
        <taxon>Metazoa</taxon>
        <taxon>Ecdysozoa</taxon>
        <taxon>Arthropoda</taxon>
        <taxon>Chelicerata</taxon>
        <taxon>Arachnida</taxon>
        <taxon>Araneae</taxon>
        <taxon>Araneomorphae</taxon>
        <taxon>Entelegynae</taxon>
        <taxon>Araneoidea</taxon>
        <taxon>Araneidae</taxon>
        <taxon>Araneus</taxon>
    </lineage>
</organism>
<sequence length="113" mass="13067">MALAPFVVGRLVVARSVHTLLRAHYGDDGEISSFTTHWPHLFSELDLYDFWFWGFLKDPVFGGSIRSLPELKANKTLQVSKINRETFRATVEHVTSCFEHVRDANKMYVEHML</sequence>
<gene>
    <name evidence="1" type="ORF">AVEN_123720_1</name>
</gene>
<evidence type="ECO:0000313" key="2">
    <source>
        <dbReference type="Proteomes" id="UP000499080"/>
    </source>
</evidence>
<dbReference type="Gene3D" id="3.30.420.10">
    <property type="entry name" value="Ribonuclease H-like superfamily/Ribonuclease H"/>
    <property type="match status" value="1"/>
</dbReference>
<evidence type="ECO:0000313" key="1">
    <source>
        <dbReference type="EMBL" id="GBM96981.1"/>
    </source>
</evidence>
<dbReference type="EMBL" id="BGPR01004195">
    <property type="protein sequence ID" value="GBM96981.1"/>
    <property type="molecule type" value="Genomic_DNA"/>
</dbReference>
<proteinExistence type="predicted"/>
<dbReference type="InterPro" id="IPR036397">
    <property type="entry name" value="RNaseH_sf"/>
</dbReference>
<keyword evidence="2" id="KW-1185">Reference proteome</keyword>
<dbReference type="GO" id="GO:0003676">
    <property type="term" value="F:nucleic acid binding"/>
    <property type="evidence" value="ECO:0007669"/>
    <property type="project" value="InterPro"/>
</dbReference>
<dbReference type="Proteomes" id="UP000499080">
    <property type="component" value="Unassembled WGS sequence"/>
</dbReference>
<comment type="caution">
    <text evidence="1">The sequence shown here is derived from an EMBL/GenBank/DDBJ whole genome shotgun (WGS) entry which is preliminary data.</text>
</comment>
<dbReference type="AlphaFoldDB" id="A0A4Y2K3K7"/>
<name>A0A4Y2K3K7_ARAVE</name>
<reference evidence="1 2" key="1">
    <citation type="journal article" date="2019" name="Sci. Rep.">
        <title>Orb-weaving spider Araneus ventricosus genome elucidates the spidroin gene catalogue.</title>
        <authorList>
            <person name="Kono N."/>
            <person name="Nakamura H."/>
            <person name="Ohtoshi R."/>
            <person name="Moran D.A.P."/>
            <person name="Shinohara A."/>
            <person name="Yoshida Y."/>
            <person name="Fujiwara M."/>
            <person name="Mori M."/>
            <person name="Tomita M."/>
            <person name="Arakawa K."/>
        </authorList>
    </citation>
    <scope>NUCLEOTIDE SEQUENCE [LARGE SCALE GENOMIC DNA]</scope>
</reference>
<dbReference type="OrthoDB" id="6436543at2759"/>
<accession>A0A4Y2K3K7</accession>